<dbReference type="InterPro" id="IPR000630">
    <property type="entry name" value="Ribosomal_uS8"/>
</dbReference>
<name>T0ZYW9_9ZZZZ</name>
<dbReference type="GO" id="GO:0006412">
    <property type="term" value="P:translation"/>
    <property type="evidence" value="ECO:0007669"/>
    <property type="project" value="InterPro"/>
</dbReference>
<dbReference type="SUPFAM" id="SSF56047">
    <property type="entry name" value="Ribosomal protein S8"/>
    <property type="match status" value="1"/>
</dbReference>
<protein>
    <submittedName>
        <fullName evidence="4">30S ribosomal protein S8P</fullName>
    </submittedName>
</protein>
<reference evidence="4" key="1">
    <citation type="submission" date="2013-08" db="EMBL/GenBank/DDBJ databases">
        <authorList>
            <person name="Mendez C."/>
            <person name="Richter M."/>
            <person name="Ferrer M."/>
            <person name="Sanchez J."/>
        </authorList>
    </citation>
    <scope>NUCLEOTIDE SEQUENCE</scope>
</reference>
<dbReference type="Gene3D" id="3.30.1370.30">
    <property type="match status" value="1"/>
</dbReference>
<reference evidence="4" key="2">
    <citation type="journal article" date="2014" name="ISME J.">
        <title>Microbial stratification in low pH oxic and suboxic macroscopic growths along an acid mine drainage.</title>
        <authorList>
            <person name="Mendez-Garcia C."/>
            <person name="Mesa V."/>
            <person name="Sprenger R.R."/>
            <person name="Richter M."/>
            <person name="Diez M.S."/>
            <person name="Solano J."/>
            <person name="Bargiela R."/>
            <person name="Golyshina O.V."/>
            <person name="Manteca A."/>
            <person name="Ramos J.L."/>
            <person name="Gallego J.R."/>
            <person name="Llorente I."/>
            <person name="Martins Dos Santos V.A."/>
            <person name="Jensen O.N."/>
            <person name="Pelaez A.I."/>
            <person name="Sanchez J."/>
            <person name="Ferrer M."/>
        </authorList>
    </citation>
    <scope>NUCLEOTIDE SEQUENCE</scope>
</reference>
<dbReference type="AlphaFoldDB" id="T0ZYW9"/>
<sequence>MQQDLLNDALVTLRHADQEGHPTAGLHPTSRLIAEVLRLFREHQYIQEFTFVPDGRGG</sequence>
<dbReference type="GO" id="GO:0003735">
    <property type="term" value="F:structural constituent of ribosome"/>
    <property type="evidence" value="ECO:0007669"/>
    <property type="project" value="InterPro"/>
</dbReference>
<comment type="caution">
    <text evidence="4">The sequence shown here is derived from an EMBL/GenBank/DDBJ whole genome shotgun (WGS) entry which is preliminary data.</text>
</comment>
<keyword evidence="3" id="KW-0687">Ribonucleoprotein</keyword>
<evidence type="ECO:0000256" key="3">
    <source>
        <dbReference type="ARBA" id="ARBA00023274"/>
    </source>
</evidence>
<evidence type="ECO:0000313" key="4">
    <source>
        <dbReference type="EMBL" id="EQD49768.1"/>
    </source>
</evidence>
<organism evidence="4">
    <name type="scientific">mine drainage metagenome</name>
    <dbReference type="NCBI Taxonomy" id="410659"/>
    <lineage>
        <taxon>unclassified sequences</taxon>
        <taxon>metagenomes</taxon>
        <taxon>ecological metagenomes</taxon>
    </lineage>
</organism>
<feature type="non-terminal residue" evidence="4">
    <location>
        <position position="58"/>
    </location>
</feature>
<comment type="similarity">
    <text evidence="1">Belongs to the universal ribosomal protein uS8 family.</text>
</comment>
<keyword evidence="2 4" id="KW-0689">Ribosomal protein</keyword>
<evidence type="ECO:0000256" key="2">
    <source>
        <dbReference type="ARBA" id="ARBA00022980"/>
    </source>
</evidence>
<dbReference type="InterPro" id="IPR035987">
    <property type="entry name" value="Ribosomal_uS8_sf"/>
</dbReference>
<accession>T0ZYW9</accession>
<dbReference type="GO" id="GO:0005840">
    <property type="term" value="C:ribosome"/>
    <property type="evidence" value="ECO:0007669"/>
    <property type="project" value="UniProtKB-KW"/>
</dbReference>
<proteinExistence type="inferred from homology"/>
<dbReference type="Pfam" id="PF00410">
    <property type="entry name" value="Ribosomal_S8"/>
    <property type="match status" value="1"/>
</dbReference>
<evidence type="ECO:0000256" key="1">
    <source>
        <dbReference type="ARBA" id="ARBA00006471"/>
    </source>
</evidence>
<gene>
    <name evidence="4" type="ORF">B1B_11467</name>
</gene>
<dbReference type="EMBL" id="AUZY01007452">
    <property type="protein sequence ID" value="EQD49768.1"/>
    <property type="molecule type" value="Genomic_DNA"/>
</dbReference>
<dbReference type="GO" id="GO:1990904">
    <property type="term" value="C:ribonucleoprotein complex"/>
    <property type="evidence" value="ECO:0007669"/>
    <property type="project" value="UniProtKB-KW"/>
</dbReference>